<dbReference type="GO" id="GO:0019305">
    <property type="term" value="P:dTDP-rhamnose biosynthetic process"/>
    <property type="evidence" value="ECO:0007669"/>
    <property type="project" value="TreeGrafter"/>
</dbReference>
<organism evidence="8 9">
    <name type="scientific">Halomarinibacterium sedimenti</name>
    <dbReference type="NCBI Taxonomy" id="2857106"/>
    <lineage>
        <taxon>Bacteria</taxon>
        <taxon>Pseudomonadati</taxon>
        <taxon>Bacteroidota</taxon>
        <taxon>Flavobacteriia</taxon>
        <taxon>Flavobacteriales</taxon>
        <taxon>Flavobacteriaceae</taxon>
        <taxon>Halomarinibacterium</taxon>
    </lineage>
</organism>
<name>A0A9X1FML5_9FLAO</name>
<evidence type="ECO:0000313" key="8">
    <source>
        <dbReference type="EMBL" id="MBW2937254.1"/>
    </source>
</evidence>
<reference evidence="8" key="1">
    <citation type="submission" date="2021-07" db="EMBL/GenBank/DDBJ databases">
        <title>Aureisphaera sp. CAU 1614 isolated from sea sediment.</title>
        <authorList>
            <person name="Kim W."/>
        </authorList>
    </citation>
    <scope>NUCLEOTIDE SEQUENCE</scope>
    <source>
        <strain evidence="8">CAU 1614</strain>
    </source>
</reference>
<comment type="function">
    <text evidence="6">Catalyzes the reduction of dTDP-6-deoxy-L-lyxo-4-hexulose to yield dTDP-L-rhamnose.</text>
</comment>
<dbReference type="CDD" id="cd05254">
    <property type="entry name" value="dTDP_HR_like_SDR_e"/>
    <property type="match status" value="1"/>
</dbReference>
<dbReference type="GO" id="GO:0005829">
    <property type="term" value="C:cytosol"/>
    <property type="evidence" value="ECO:0007669"/>
    <property type="project" value="TreeGrafter"/>
</dbReference>
<dbReference type="EMBL" id="JAHWDP010000001">
    <property type="protein sequence ID" value="MBW2937254.1"/>
    <property type="molecule type" value="Genomic_DNA"/>
</dbReference>
<evidence type="ECO:0000256" key="2">
    <source>
        <dbReference type="ARBA" id="ARBA00010944"/>
    </source>
</evidence>
<dbReference type="InterPro" id="IPR005913">
    <property type="entry name" value="dTDP_dehydrorham_reduct"/>
</dbReference>
<comment type="pathway">
    <text evidence="1 6">Carbohydrate biosynthesis; dTDP-L-rhamnose biosynthesis.</text>
</comment>
<proteinExistence type="inferred from homology"/>
<evidence type="ECO:0000259" key="7">
    <source>
        <dbReference type="Pfam" id="PF04321"/>
    </source>
</evidence>
<gene>
    <name evidence="8" type="primary">rfbD</name>
    <name evidence="8" type="ORF">KXJ69_04000</name>
</gene>
<keyword evidence="6" id="KW-0521">NADP</keyword>
<dbReference type="Proteomes" id="UP001138686">
    <property type="component" value="Unassembled WGS sequence"/>
</dbReference>
<evidence type="ECO:0000256" key="4">
    <source>
        <dbReference type="ARBA" id="ARBA00017099"/>
    </source>
</evidence>
<dbReference type="RefSeq" id="WP_219051515.1">
    <property type="nucleotide sequence ID" value="NZ_JAHWDP010000001.1"/>
</dbReference>
<comment type="catalytic activity">
    <reaction evidence="5">
        <text>dTDP-beta-L-rhamnose + NADP(+) = dTDP-4-dehydro-beta-L-rhamnose + NADPH + H(+)</text>
        <dbReference type="Rhea" id="RHEA:21796"/>
        <dbReference type="ChEBI" id="CHEBI:15378"/>
        <dbReference type="ChEBI" id="CHEBI:57510"/>
        <dbReference type="ChEBI" id="CHEBI:57783"/>
        <dbReference type="ChEBI" id="CHEBI:58349"/>
        <dbReference type="ChEBI" id="CHEBI:62830"/>
        <dbReference type="EC" id="1.1.1.133"/>
    </reaction>
</comment>
<dbReference type="EC" id="1.1.1.133" evidence="3 6"/>
<evidence type="ECO:0000256" key="5">
    <source>
        <dbReference type="ARBA" id="ARBA00048200"/>
    </source>
</evidence>
<feature type="domain" description="RmlD-like substrate binding" evidence="7">
    <location>
        <begin position="3"/>
        <end position="283"/>
    </location>
</feature>
<protein>
    <recommendedName>
        <fullName evidence="4 6">dTDP-4-dehydrorhamnose reductase</fullName>
        <ecNumber evidence="3 6">1.1.1.133</ecNumber>
    </recommendedName>
</protein>
<comment type="similarity">
    <text evidence="2 6">Belongs to the dTDP-4-dehydrorhamnose reductase family.</text>
</comment>
<dbReference type="Pfam" id="PF04321">
    <property type="entry name" value="RmlD_sub_bind"/>
    <property type="match status" value="1"/>
</dbReference>
<keyword evidence="6 8" id="KW-0560">Oxidoreductase</keyword>
<comment type="caution">
    <text evidence="8">The sequence shown here is derived from an EMBL/GenBank/DDBJ whole genome shotgun (WGS) entry which is preliminary data.</text>
</comment>
<evidence type="ECO:0000256" key="3">
    <source>
        <dbReference type="ARBA" id="ARBA00012929"/>
    </source>
</evidence>
<accession>A0A9X1FML5</accession>
<dbReference type="PANTHER" id="PTHR10491">
    <property type="entry name" value="DTDP-4-DEHYDRORHAMNOSE REDUCTASE"/>
    <property type="match status" value="1"/>
</dbReference>
<keyword evidence="9" id="KW-1185">Reference proteome</keyword>
<dbReference type="PANTHER" id="PTHR10491:SF4">
    <property type="entry name" value="METHIONINE ADENOSYLTRANSFERASE 2 SUBUNIT BETA"/>
    <property type="match status" value="1"/>
</dbReference>
<sequence length="286" mass="32569">MKKVLITGAKGQLGCCLKAASKNYPDIDFSFVDKEILDITTPKAVTTFFEENTFDFCINAAAYTQVDKAESDEEQAFLVNAEGVKNLSIACKESNVTLLHISTDYVFDGNKQTPYQETDETNPINVYGASKLKGEEYIQEICDKYFIIRTSWLYSQYGHNFLNSILKFSKEKETLTITTEQTGSPTNANDLADILLKLIHLDIKDYGIYHFSNDGEATWYDFAKSIIEFSGLSNKVNVVETDYYPTFAKRPAYSILETSKIREVLLIEPLMWQRSLKKTIKTLYKN</sequence>
<dbReference type="InterPro" id="IPR029903">
    <property type="entry name" value="RmlD-like-bd"/>
</dbReference>
<dbReference type="NCBIfam" id="TIGR01214">
    <property type="entry name" value="rmlD"/>
    <property type="match status" value="1"/>
</dbReference>
<evidence type="ECO:0000256" key="1">
    <source>
        <dbReference type="ARBA" id="ARBA00004781"/>
    </source>
</evidence>
<dbReference type="GO" id="GO:0008831">
    <property type="term" value="F:dTDP-4-dehydrorhamnose reductase activity"/>
    <property type="evidence" value="ECO:0007669"/>
    <property type="project" value="UniProtKB-EC"/>
</dbReference>
<evidence type="ECO:0000256" key="6">
    <source>
        <dbReference type="RuleBase" id="RU364082"/>
    </source>
</evidence>
<evidence type="ECO:0000313" key="9">
    <source>
        <dbReference type="Proteomes" id="UP001138686"/>
    </source>
</evidence>
<dbReference type="AlphaFoldDB" id="A0A9X1FML5"/>